<evidence type="ECO:0000313" key="1">
    <source>
        <dbReference type="EMBL" id="MDA0138897.1"/>
    </source>
</evidence>
<name>A0ABT4RK13_9ACTN</name>
<reference evidence="1" key="1">
    <citation type="submission" date="2022-10" db="EMBL/GenBank/DDBJ databases">
        <title>The WGS of Solirubrobacter sp. CPCC 204708.</title>
        <authorList>
            <person name="Jiang Z."/>
        </authorList>
    </citation>
    <scope>NUCLEOTIDE SEQUENCE</scope>
    <source>
        <strain evidence="1">CPCC 204708</strain>
    </source>
</reference>
<dbReference type="EMBL" id="JAPCID010000019">
    <property type="protein sequence ID" value="MDA0138897.1"/>
    <property type="molecule type" value="Genomic_DNA"/>
</dbReference>
<evidence type="ECO:0008006" key="3">
    <source>
        <dbReference type="Google" id="ProtNLM"/>
    </source>
</evidence>
<evidence type="ECO:0000313" key="2">
    <source>
        <dbReference type="Proteomes" id="UP001147700"/>
    </source>
</evidence>
<accession>A0ABT4RK13</accession>
<gene>
    <name evidence="1" type="ORF">OJ962_15445</name>
</gene>
<protein>
    <recommendedName>
        <fullName evidence="3">DUF3303 domain-containing protein</fullName>
    </recommendedName>
</protein>
<keyword evidence="2" id="KW-1185">Reference proteome</keyword>
<proteinExistence type="predicted"/>
<comment type="caution">
    <text evidence="1">The sequence shown here is derived from an EMBL/GenBank/DDBJ whole genome shotgun (WGS) entry which is preliminary data.</text>
</comment>
<dbReference type="Proteomes" id="UP001147700">
    <property type="component" value="Unassembled WGS sequence"/>
</dbReference>
<dbReference type="RefSeq" id="WP_202953386.1">
    <property type="nucleotide sequence ID" value="NZ_JAPCID010000019.1"/>
</dbReference>
<organism evidence="1 2">
    <name type="scientific">Solirubrobacter deserti</name>
    <dbReference type="NCBI Taxonomy" id="2282478"/>
    <lineage>
        <taxon>Bacteria</taxon>
        <taxon>Bacillati</taxon>
        <taxon>Actinomycetota</taxon>
        <taxon>Thermoleophilia</taxon>
        <taxon>Solirubrobacterales</taxon>
        <taxon>Solirubrobacteraceae</taxon>
        <taxon>Solirubrobacter</taxon>
    </lineage>
</organism>
<sequence length="114" mass="13153">MATVLFHVSPSANRESIRRFGLDWRRMGTEHNIPGAIGAEQAGIFLSRDREEARWFVAMGRHLHGELDVWEVTLAHDFDAEDRPLDMPCRIIDGFLCWTQPIEPTRIRLLRSPS</sequence>